<dbReference type="SUPFAM" id="SSF53474">
    <property type="entry name" value="alpha/beta-Hydrolases"/>
    <property type="match status" value="1"/>
</dbReference>
<dbReference type="Proteomes" id="UP000821853">
    <property type="component" value="Chromosome 2"/>
</dbReference>
<evidence type="ECO:0000313" key="1">
    <source>
        <dbReference type="EMBL" id="KAH9368016.1"/>
    </source>
</evidence>
<organism evidence="1 2">
    <name type="scientific">Haemaphysalis longicornis</name>
    <name type="common">Bush tick</name>
    <dbReference type="NCBI Taxonomy" id="44386"/>
    <lineage>
        <taxon>Eukaryota</taxon>
        <taxon>Metazoa</taxon>
        <taxon>Ecdysozoa</taxon>
        <taxon>Arthropoda</taxon>
        <taxon>Chelicerata</taxon>
        <taxon>Arachnida</taxon>
        <taxon>Acari</taxon>
        <taxon>Parasitiformes</taxon>
        <taxon>Ixodida</taxon>
        <taxon>Ixodoidea</taxon>
        <taxon>Ixodidae</taxon>
        <taxon>Haemaphysalinae</taxon>
        <taxon>Haemaphysalis</taxon>
    </lineage>
</organism>
<dbReference type="OrthoDB" id="9974421at2759"/>
<evidence type="ECO:0008006" key="3">
    <source>
        <dbReference type="Google" id="ProtNLM"/>
    </source>
</evidence>
<name>A0A9J6G003_HAELO</name>
<protein>
    <recommendedName>
        <fullName evidence="3">Lipase</fullName>
    </recommendedName>
</protein>
<evidence type="ECO:0000313" key="2">
    <source>
        <dbReference type="Proteomes" id="UP000821853"/>
    </source>
</evidence>
<dbReference type="Gene3D" id="3.40.50.1820">
    <property type="entry name" value="alpha/beta hydrolase"/>
    <property type="match status" value="1"/>
</dbReference>
<sequence>MHAKNTPPPYPVERVAVPVAVFSSDGDTVADKRDVELLVARLGDNVVFRSVVPEKTLRHFDFAVGYRANEILHNIAIGLVRDHATQSN</sequence>
<dbReference type="InterPro" id="IPR029058">
    <property type="entry name" value="AB_hydrolase_fold"/>
</dbReference>
<dbReference type="VEuPathDB" id="VectorBase:HLOH_043735"/>
<comment type="caution">
    <text evidence="1">The sequence shown here is derived from an EMBL/GenBank/DDBJ whole genome shotgun (WGS) entry which is preliminary data.</text>
</comment>
<keyword evidence="2" id="KW-1185">Reference proteome</keyword>
<dbReference type="EMBL" id="JABSTR010000004">
    <property type="protein sequence ID" value="KAH9368016.1"/>
    <property type="molecule type" value="Genomic_DNA"/>
</dbReference>
<dbReference type="OMA" id="VHNTAIE"/>
<gene>
    <name evidence="1" type="ORF">HPB48_021681</name>
</gene>
<proteinExistence type="predicted"/>
<dbReference type="AlphaFoldDB" id="A0A9J6G003"/>
<reference evidence="1 2" key="1">
    <citation type="journal article" date="2020" name="Cell">
        <title>Large-Scale Comparative Analyses of Tick Genomes Elucidate Their Genetic Diversity and Vector Capacities.</title>
        <authorList>
            <consortium name="Tick Genome and Microbiome Consortium (TIGMIC)"/>
            <person name="Jia N."/>
            <person name="Wang J."/>
            <person name="Shi W."/>
            <person name="Du L."/>
            <person name="Sun Y."/>
            <person name="Zhan W."/>
            <person name="Jiang J.F."/>
            <person name="Wang Q."/>
            <person name="Zhang B."/>
            <person name="Ji P."/>
            <person name="Bell-Sakyi L."/>
            <person name="Cui X.M."/>
            <person name="Yuan T.T."/>
            <person name="Jiang B.G."/>
            <person name="Yang W.F."/>
            <person name="Lam T.T."/>
            <person name="Chang Q.C."/>
            <person name="Ding S.J."/>
            <person name="Wang X.J."/>
            <person name="Zhu J.G."/>
            <person name="Ruan X.D."/>
            <person name="Zhao L."/>
            <person name="Wei J.T."/>
            <person name="Ye R.Z."/>
            <person name="Que T.C."/>
            <person name="Du C.H."/>
            <person name="Zhou Y.H."/>
            <person name="Cheng J.X."/>
            <person name="Dai P.F."/>
            <person name="Guo W.B."/>
            <person name="Han X.H."/>
            <person name="Huang E.J."/>
            <person name="Li L.F."/>
            <person name="Wei W."/>
            <person name="Gao Y.C."/>
            <person name="Liu J.Z."/>
            <person name="Shao H.Z."/>
            <person name="Wang X."/>
            <person name="Wang C.C."/>
            <person name="Yang T.C."/>
            <person name="Huo Q.B."/>
            <person name="Li W."/>
            <person name="Chen H.Y."/>
            <person name="Chen S.E."/>
            <person name="Zhou L.G."/>
            <person name="Ni X.B."/>
            <person name="Tian J.H."/>
            <person name="Sheng Y."/>
            <person name="Liu T."/>
            <person name="Pan Y.S."/>
            <person name="Xia L.Y."/>
            <person name="Li J."/>
            <person name="Zhao F."/>
            <person name="Cao W.C."/>
        </authorList>
    </citation>
    <scope>NUCLEOTIDE SEQUENCE [LARGE SCALE GENOMIC DNA]</scope>
    <source>
        <strain evidence="1">HaeL-2018</strain>
    </source>
</reference>
<accession>A0A9J6G003</accession>